<name>A0A8R7PI01_TRIUA</name>
<feature type="compositionally biased region" description="Polar residues" evidence="1">
    <location>
        <begin position="1"/>
        <end position="19"/>
    </location>
</feature>
<keyword evidence="3" id="KW-1185">Reference proteome</keyword>
<evidence type="ECO:0000256" key="1">
    <source>
        <dbReference type="SAM" id="MobiDB-lite"/>
    </source>
</evidence>
<accession>A0A8R7PI01</accession>
<dbReference type="Gramene" id="TuG1812G0200004227.01.T01">
    <property type="protein sequence ID" value="TuG1812G0200004227.01.T01.cds349643"/>
    <property type="gene ID" value="TuG1812G0200004227.01"/>
</dbReference>
<evidence type="ECO:0000313" key="3">
    <source>
        <dbReference type="Proteomes" id="UP000015106"/>
    </source>
</evidence>
<reference evidence="2" key="2">
    <citation type="submission" date="2018-03" db="EMBL/GenBank/DDBJ databases">
        <title>The Triticum urartu genome reveals the dynamic nature of wheat genome evolution.</title>
        <authorList>
            <person name="Ling H."/>
            <person name="Ma B."/>
            <person name="Shi X."/>
            <person name="Liu H."/>
            <person name="Dong L."/>
            <person name="Sun H."/>
            <person name="Cao Y."/>
            <person name="Gao Q."/>
            <person name="Zheng S."/>
            <person name="Li Y."/>
            <person name="Yu Y."/>
            <person name="Du H."/>
            <person name="Qi M."/>
            <person name="Li Y."/>
            <person name="Yu H."/>
            <person name="Cui Y."/>
            <person name="Wang N."/>
            <person name="Chen C."/>
            <person name="Wu H."/>
            <person name="Zhao Y."/>
            <person name="Zhang J."/>
            <person name="Li Y."/>
            <person name="Zhou W."/>
            <person name="Zhang B."/>
            <person name="Hu W."/>
            <person name="Eijk M."/>
            <person name="Tang J."/>
            <person name="Witsenboer H."/>
            <person name="Zhao S."/>
            <person name="Li Z."/>
            <person name="Zhang A."/>
            <person name="Wang D."/>
            <person name="Liang C."/>
        </authorList>
    </citation>
    <scope>NUCLEOTIDE SEQUENCE [LARGE SCALE GENOMIC DNA]</scope>
    <source>
        <strain evidence="2">cv. G1812</strain>
    </source>
</reference>
<dbReference type="EnsemblPlants" id="TuG1812G0200004227.01.T01">
    <property type="protein sequence ID" value="TuG1812G0200004227.01.T01.cds349643"/>
    <property type="gene ID" value="TuG1812G0200004227.01"/>
</dbReference>
<reference evidence="3" key="1">
    <citation type="journal article" date="2013" name="Nature">
        <title>Draft genome of the wheat A-genome progenitor Triticum urartu.</title>
        <authorList>
            <person name="Ling H.Q."/>
            <person name="Zhao S."/>
            <person name="Liu D."/>
            <person name="Wang J."/>
            <person name="Sun H."/>
            <person name="Zhang C."/>
            <person name="Fan H."/>
            <person name="Li D."/>
            <person name="Dong L."/>
            <person name="Tao Y."/>
            <person name="Gao C."/>
            <person name="Wu H."/>
            <person name="Li Y."/>
            <person name="Cui Y."/>
            <person name="Guo X."/>
            <person name="Zheng S."/>
            <person name="Wang B."/>
            <person name="Yu K."/>
            <person name="Liang Q."/>
            <person name="Yang W."/>
            <person name="Lou X."/>
            <person name="Chen J."/>
            <person name="Feng M."/>
            <person name="Jian J."/>
            <person name="Zhang X."/>
            <person name="Luo G."/>
            <person name="Jiang Y."/>
            <person name="Liu J."/>
            <person name="Wang Z."/>
            <person name="Sha Y."/>
            <person name="Zhang B."/>
            <person name="Wu H."/>
            <person name="Tang D."/>
            <person name="Shen Q."/>
            <person name="Xue P."/>
            <person name="Zou S."/>
            <person name="Wang X."/>
            <person name="Liu X."/>
            <person name="Wang F."/>
            <person name="Yang Y."/>
            <person name="An X."/>
            <person name="Dong Z."/>
            <person name="Zhang K."/>
            <person name="Zhang X."/>
            <person name="Luo M.C."/>
            <person name="Dvorak J."/>
            <person name="Tong Y."/>
            <person name="Wang J."/>
            <person name="Yang H."/>
            <person name="Li Z."/>
            <person name="Wang D."/>
            <person name="Zhang A."/>
            <person name="Wang J."/>
        </authorList>
    </citation>
    <scope>NUCLEOTIDE SEQUENCE</scope>
    <source>
        <strain evidence="3">cv. G1812</strain>
    </source>
</reference>
<protein>
    <submittedName>
        <fullName evidence="2">Uncharacterized protein</fullName>
    </submittedName>
</protein>
<feature type="region of interest" description="Disordered" evidence="1">
    <location>
        <begin position="1"/>
        <end position="31"/>
    </location>
</feature>
<sequence>MHQKLPQNRSNKPNHNQTTTEKKESTRPDGYPIRQYYMKQLVDWSEGTKHTSGEMRWMDRSALDGLDLVPRLLAEVADDPDALEHRHLHLHGPLLHLPLEPSHPFSLLFSSWSERIPVGCGSLEETKKKTTAIGDLPGWVAKMSCGWWWASTGEWGYILAGARLRVDLSRMAEAEL</sequence>
<dbReference type="AlphaFoldDB" id="A0A8R7PI01"/>
<reference evidence="2" key="3">
    <citation type="submission" date="2022-06" db="UniProtKB">
        <authorList>
            <consortium name="EnsemblPlants"/>
        </authorList>
    </citation>
    <scope>IDENTIFICATION</scope>
</reference>
<evidence type="ECO:0000313" key="2">
    <source>
        <dbReference type="EnsemblPlants" id="TuG1812G0200004227.01.T01.cds349643"/>
    </source>
</evidence>
<proteinExistence type="predicted"/>
<dbReference type="Proteomes" id="UP000015106">
    <property type="component" value="Chromosome 2"/>
</dbReference>
<organism evidence="2 3">
    <name type="scientific">Triticum urartu</name>
    <name type="common">Red wild einkorn</name>
    <name type="synonym">Crithodium urartu</name>
    <dbReference type="NCBI Taxonomy" id="4572"/>
    <lineage>
        <taxon>Eukaryota</taxon>
        <taxon>Viridiplantae</taxon>
        <taxon>Streptophyta</taxon>
        <taxon>Embryophyta</taxon>
        <taxon>Tracheophyta</taxon>
        <taxon>Spermatophyta</taxon>
        <taxon>Magnoliopsida</taxon>
        <taxon>Liliopsida</taxon>
        <taxon>Poales</taxon>
        <taxon>Poaceae</taxon>
        <taxon>BOP clade</taxon>
        <taxon>Pooideae</taxon>
        <taxon>Triticodae</taxon>
        <taxon>Triticeae</taxon>
        <taxon>Triticinae</taxon>
        <taxon>Triticum</taxon>
    </lineage>
</organism>